<feature type="compositionally biased region" description="Polar residues" evidence="1">
    <location>
        <begin position="1308"/>
        <end position="1328"/>
    </location>
</feature>
<feature type="compositionally biased region" description="Basic and acidic residues" evidence="1">
    <location>
        <begin position="1152"/>
        <end position="1163"/>
    </location>
</feature>
<gene>
    <name evidence="2" type="ORF">HETSPECPRED_006251</name>
</gene>
<feature type="compositionally biased region" description="Low complexity" evidence="1">
    <location>
        <begin position="1524"/>
        <end position="1534"/>
    </location>
</feature>
<feature type="compositionally biased region" description="Low complexity" evidence="1">
    <location>
        <begin position="629"/>
        <end position="642"/>
    </location>
</feature>
<dbReference type="EMBL" id="CAJPDS010000040">
    <property type="protein sequence ID" value="CAF9926091.1"/>
    <property type="molecule type" value="Genomic_DNA"/>
</dbReference>
<proteinExistence type="predicted"/>
<feature type="compositionally biased region" description="Basic and acidic residues" evidence="1">
    <location>
        <begin position="319"/>
        <end position="329"/>
    </location>
</feature>
<feature type="region of interest" description="Disordered" evidence="1">
    <location>
        <begin position="481"/>
        <end position="526"/>
    </location>
</feature>
<feature type="region of interest" description="Disordered" evidence="1">
    <location>
        <begin position="1000"/>
        <end position="1061"/>
    </location>
</feature>
<evidence type="ECO:0000313" key="3">
    <source>
        <dbReference type="Proteomes" id="UP000664521"/>
    </source>
</evidence>
<feature type="region of interest" description="Disordered" evidence="1">
    <location>
        <begin position="1108"/>
        <end position="1394"/>
    </location>
</feature>
<feature type="compositionally biased region" description="Polar residues" evidence="1">
    <location>
        <begin position="1465"/>
        <end position="1474"/>
    </location>
</feature>
<evidence type="ECO:0000313" key="2">
    <source>
        <dbReference type="EMBL" id="CAF9926091.1"/>
    </source>
</evidence>
<reference evidence="2" key="1">
    <citation type="submission" date="2021-03" db="EMBL/GenBank/DDBJ databases">
        <authorList>
            <person name="Tagirdzhanova G."/>
        </authorList>
    </citation>
    <scope>NUCLEOTIDE SEQUENCE</scope>
</reference>
<feature type="compositionally biased region" description="Low complexity" evidence="1">
    <location>
        <begin position="397"/>
        <end position="413"/>
    </location>
</feature>
<organism evidence="2 3">
    <name type="scientific">Heterodermia speciosa</name>
    <dbReference type="NCBI Taxonomy" id="116794"/>
    <lineage>
        <taxon>Eukaryota</taxon>
        <taxon>Fungi</taxon>
        <taxon>Dikarya</taxon>
        <taxon>Ascomycota</taxon>
        <taxon>Pezizomycotina</taxon>
        <taxon>Lecanoromycetes</taxon>
        <taxon>OSLEUM clade</taxon>
        <taxon>Lecanoromycetidae</taxon>
        <taxon>Caliciales</taxon>
        <taxon>Physciaceae</taxon>
        <taxon>Heterodermia</taxon>
    </lineage>
</organism>
<sequence length="1608" mass="174460">MPGKIWPACDTPTQRLSKPRTNTSSSNLLSHQSQPSSPLTPSEPSFSSEKATVRASQNGERRSRRQSRSKIREYLHGPSSEEEEDQKRKGSKRSIRERLSRSSSSLHHLTNSKSSTTQLSNHSNRELDDDNDESSERMRWEITQKAMTDSVAARNHVPEPVDEDKHPDAMKSPIRRRSLYTPGLATRSPDDLLRKPPQHGKQSEQSGGHRLRTEIPSSSPLDDLAALAVSRNAALTKSNAGRSTPTHFEQLGGLGLGTLRITNDTTPQQRTSSHAYPPASSSTSHEDAEYYTASEGNSDDSSVLHMADRPADRTPQPQRRSDSPLKYDSEWGTVRSQRLPLASSSEDSPLSQGGRILAGVESQSEFHFPTSTIVSQSPDRASVFAQDYMSELPPSPYRSAPPAADALQDTADTAWKRSRASNPPSTCTPNQGKATETLDTQLPRENLWQSFLNNEAEARHADNSTSEDAYRILNGDVAPRDLSRTASNQGIDFPSGDRANHRRYDSLSTTASNTLSRSQGSSGSERVIKQVPAAKLLPLNFVDSGYTSKDDIPKALRGELRNDDAPDHDDRWSKHQCSISDPQEKAPVQLRGTEAYANPSADCTTVDPVRSALEVIPRPQTTITTCSYSVPSSQSQPTAPTPNELPAHCHSQAAVPHTDSSPYDSTTELKQPASDRQFQPPPTETFPQTARKLQKSKRASKSFPIDMTATQEISNMTNLDIPIIPAALASKHAERFREFPTLNHTYTSPNNENPGGSRSSSNEVPSVPIRFPSPTNSMDERSNAIINPDLSWPTKASRRKSKELKAEQAATTKKLERRMSQGEALAVIADFGTVADSLGNNPYDIAKSRDSSKPTSIASSDTSRCHPHQISTNRQRAKSIIGMDDATAAEASRFRSEHGSQDAVRPRAQGRVSFPNGNGLRGYGSRPQSMFAGEVPSDRQVDGPCSRRGFENRGHQSLENIQPRNAPVDVPPVPNLPSADETQYLEAVARRDFQHEVPVVQKAKSSNRPAKLVRPKSMYASPPSVPVIPAPTQTSSKRPLKEARVKSGQPNRPRSLINEPFQSDRPAVQHLERNATIVQQRSPSALINRSQSACDTAQMLQLRPGKLAKTGTTSPAQADPAKPGESTSLHDAVPNVNKLKKQRPGPAVPDMWKSDSLKDKNKESSAPSYTKDDSSGSIAQAHEQTEDSEGSDTAQHKQTAAQPNTWEFFTQAYAKRRQSAGESLLSTDNRTDSQLSRPVAAPSLHDALSAHKQKNPRSIEVSPMVSIPETPQDFTHSPVSPLSTMPHDTPISPVGQRSYFSLAPSPKATRSSPKNTNGTSTPAAQSLRSPPPTMVDGMPVGDLDVLDYCPDDNARHEGLPKKEENRRYRKPTGSPPKTPKKKISPNSSSLTNLSPTICNPTAAIADSYSSHAEAAPAPPAFSVPRKRLSGLNCFVPTPSARSLKPVRPVSGTTSAIDTPPREDSTSTSDSSQHNTPPPPPPPPTSQPPTPNGRRPLPPSQQPSSGSPTKQSARSSATKLPMSPPAASSSASLPPVQGPIYPPSRFENLSGRYQGGFEYGYEPGVGIGGSAGTRVPKNGATRKSVDVGKMYGIDLSDVPIFVKHGPQRA</sequence>
<feature type="compositionally biased region" description="Polar residues" evidence="1">
    <location>
        <begin position="742"/>
        <end position="764"/>
    </location>
</feature>
<feature type="compositionally biased region" description="Polar residues" evidence="1">
    <location>
        <begin position="853"/>
        <end position="862"/>
    </location>
</feature>
<feature type="region of interest" description="Disordered" evidence="1">
    <location>
        <begin position="624"/>
        <end position="705"/>
    </location>
</feature>
<feature type="compositionally biased region" description="Polar residues" evidence="1">
    <location>
        <begin position="260"/>
        <end position="283"/>
    </location>
</feature>
<protein>
    <submittedName>
        <fullName evidence="2">Uncharacterized protein</fullName>
    </submittedName>
</protein>
<dbReference type="Proteomes" id="UP000664521">
    <property type="component" value="Unassembled WGS sequence"/>
</dbReference>
<keyword evidence="3" id="KW-1185">Reference proteome</keyword>
<feature type="compositionally biased region" description="Low complexity" evidence="1">
    <location>
        <begin position="1384"/>
        <end position="1394"/>
    </location>
</feature>
<feature type="region of interest" description="Disordered" evidence="1">
    <location>
        <begin position="392"/>
        <end position="439"/>
    </location>
</feature>
<feature type="compositionally biased region" description="Polar residues" evidence="1">
    <location>
        <begin position="1191"/>
        <end position="1208"/>
    </location>
</feature>
<evidence type="ECO:0000256" key="1">
    <source>
        <dbReference type="SAM" id="MobiDB-lite"/>
    </source>
</evidence>
<feature type="region of interest" description="Disordered" evidence="1">
    <location>
        <begin position="237"/>
        <end position="332"/>
    </location>
</feature>
<feature type="compositionally biased region" description="Low complexity" evidence="1">
    <location>
        <begin position="101"/>
        <end position="117"/>
    </location>
</feature>
<feature type="compositionally biased region" description="Polar residues" evidence="1">
    <location>
        <begin position="658"/>
        <end position="669"/>
    </location>
</feature>
<feature type="compositionally biased region" description="Pro residues" evidence="1">
    <location>
        <begin position="1475"/>
        <end position="1500"/>
    </location>
</feature>
<feature type="compositionally biased region" description="Basic and acidic residues" evidence="1">
    <location>
        <begin position="1352"/>
        <end position="1366"/>
    </location>
</feature>
<feature type="region of interest" description="Disordered" evidence="1">
    <location>
        <begin position="845"/>
        <end position="922"/>
    </location>
</feature>
<feature type="compositionally biased region" description="Low complexity" evidence="1">
    <location>
        <begin position="1501"/>
        <end position="1511"/>
    </location>
</feature>
<name>A0A8H3FRR7_9LECA</name>
<feature type="compositionally biased region" description="Polar residues" evidence="1">
    <location>
        <begin position="1220"/>
        <end position="1236"/>
    </location>
</feature>
<accession>A0A8H3FRR7</accession>
<feature type="compositionally biased region" description="Basic and acidic residues" evidence="1">
    <location>
        <begin position="557"/>
        <end position="573"/>
    </location>
</feature>
<feature type="compositionally biased region" description="Polar residues" evidence="1">
    <location>
        <begin position="506"/>
        <end position="524"/>
    </location>
</feature>
<feature type="region of interest" description="Disordered" evidence="1">
    <location>
        <begin position="741"/>
        <end position="817"/>
    </location>
</feature>
<dbReference type="OrthoDB" id="5341904at2759"/>
<feature type="region of interest" description="Disordered" evidence="1">
    <location>
        <begin position="1435"/>
        <end position="1553"/>
    </location>
</feature>
<feature type="region of interest" description="Disordered" evidence="1">
    <location>
        <begin position="1"/>
        <end position="217"/>
    </location>
</feature>
<feature type="compositionally biased region" description="Polar residues" evidence="1">
    <location>
        <begin position="237"/>
        <end position="247"/>
    </location>
</feature>
<feature type="compositionally biased region" description="Polar residues" evidence="1">
    <location>
        <begin position="11"/>
        <end position="20"/>
    </location>
</feature>
<feature type="region of interest" description="Disordered" evidence="1">
    <location>
        <begin position="557"/>
        <end position="586"/>
    </location>
</feature>
<feature type="compositionally biased region" description="Basic and acidic residues" evidence="1">
    <location>
        <begin position="156"/>
        <end position="169"/>
    </location>
</feature>
<comment type="caution">
    <text evidence="2">The sequence shown here is derived from an EMBL/GenBank/DDBJ whole genome shotgun (WGS) entry which is preliminary data.</text>
</comment>
<feature type="compositionally biased region" description="Polar residues" evidence="1">
    <location>
        <begin position="420"/>
        <end position="439"/>
    </location>
</feature>
<feature type="compositionally biased region" description="Low complexity" evidence="1">
    <location>
        <begin position="21"/>
        <end position="49"/>
    </location>
</feature>
<feature type="compositionally biased region" description="Polar residues" evidence="1">
    <location>
        <begin position="1272"/>
        <end position="1283"/>
    </location>
</feature>